<dbReference type="STRING" id="258515.SAMN05192585_10768"/>
<dbReference type="SUPFAM" id="SSF55174">
    <property type="entry name" value="Alpha-L RNA-binding motif"/>
    <property type="match status" value="1"/>
</dbReference>
<dbReference type="AlphaFoldDB" id="A0A1G9X3D0"/>
<gene>
    <name evidence="3" type="ORF">SAMN05192585_10768</name>
</gene>
<dbReference type="InterPro" id="IPR040591">
    <property type="entry name" value="RqcP2_RBD"/>
</dbReference>
<evidence type="ECO:0000313" key="4">
    <source>
        <dbReference type="Proteomes" id="UP000199182"/>
    </source>
</evidence>
<dbReference type="OrthoDB" id="9812787at2"/>
<evidence type="ECO:0000313" key="3">
    <source>
        <dbReference type="EMBL" id="SDM90873.1"/>
    </source>
</evidence>
<protein>
    <submittedName>
        <fullName evidence="3">RNA-binding protein YlmH, contains S4-like domain</fullName>
    </submittedName>
</protein>
<dbReference type="Gene3D" id="3.30.1370.160">
    <property type="match status" value="1"/>
</dbReference>
<dbReference type="CDD" id="cd00165">
    <property type="entry name" value="S4"/>
    <property type="match status" value="1"/>
</dbReference>
<evidence type="ECO:0000256" key="1">
    <source>
        <dbReference type="PROSITE-ProRule" id="PRU00182"/>
    </source>
</evidence>
<dbReference type="Proteomes" id="UP000199182">
    <property type="component" value="Unassembled WGS sequence"/>
</dbReference>
<dbReference type="InterPro" id="IPR012677">
    <property type="entry name" value="Nucleotide-bd_a/b_plait_sf"/>
</dbReference>
<accession>A0A1G9X3D0</accession>
<dbReference type="RefSeq" id="WP_092638623.1">
    <property type="nucleotide sequence ID" value="NZ_FNID01000007.1"/>
</dbReference>
<name>A0A1G9X3D0_9FIRM</name>
<dbReference type="Gene3D" id="3.30.70.330">
    <property type="match status" value="1"/>
</dbReference>
<sequence length="251" mass="27589">MNDSYEDKILTAQITDGVTRAQERYTEKFIGFLDERQAALALSVLQRLGCENYRFFGGYEEAQRVYLGIFPPYEAAKPESFPVYPVTFSYREADHPAHRDFLGALMALMITRDSIGDILVGEGYTVAFLTEKAAALALGELNKIGSVGVKAKAGINGKLPSANTFQVIEGVVASSRLDCITSLLTKLSREKAVSLIEGRMVSINFQVNDNISYKLSTGDKVSIRGYGRYIFDGVSAATRKGKAHVSARKYI</sequence>
<evidence type="ECO:0000259" key="2">
    <source>
        <dbReference type="Pfam" id="PF17774"/>
    </source>
</evidence>
<organism evidence="3 4">
    <name type="scientific">Acetanaerobacterium elongatum</name>
    <dbReference type="NCBI Taxonomy" id="258515"/>
    <lineage>
        <taxon>Bacteria</taxon>
        <taxon>Bacillati</taxon>
        <taxon>Bacillota</taxon>
        <taxon>Clostridia</taxon>
        <taxon>Eubacteriales</taxon>
        <taxon>Oscillospiraceae</taxon>
        <taxon>Acetanaerobacterium</taxon>
    </lineage>
</organism>
<proteinExistence type="predicted"/>
<keyword evidence="4" id="KW-1185">Reference proteome</keyword>
<dbReference type="Pfam" id="PF17774">
    <property type="entry name" value="YlmH_RBD"/>
    <property type="match status" value="1"/>
</dbReference>
<keyword evidence="1" id="KW-0694">RNA-binding</keyword>
<reference evidence="3 4" key="1">
    <citation type="submission" date="2016-10" db="EMBL/GenBank/DDBJ databases">
        <authorList>
            <person name="de Groot N.N."/>
        </authorList>
    </citation>
    <scope>NUCLEOTIDE SEQUENCE [LARGE SCALE GENOMIC DNA]</scope>
    <source>
        <strain evidence="3 4">CGMCC 1.5012</strain>
    </source>
</reference>
<feature type="domain" description="Ribosome-associated protein quality control protein P2 RNA-binding" evidence="2">
    <location>
        <begin position="97"/>
        <end position="151"/>
    </location>
</feature>
<dbReference type="EMBL" id="FNID01000007">
    <property type="protein sequence ID" value="SDM90873.1"/>
    <property type="molecule type" value="Genomic_DNA"/>
</dbReference>
<dbReference type="GO" id="GO:0003723">
    <property type="term" value="F:RNA binding"/>
    <property type="evidence" value="ECO:0007669"/>
    <property type="project" value="UniProtKB-KW"/>
</dbReference>
<dbReference type="PROSITE" id="PS50889">
    <property type="entry name" value="S4"/>
    <property type="match status" value="1"/>
</dbReference>